<evidence type="ECO:0000313" key="2">
    <source>
        <dbReference type="EMBL" id="CAH3148208.1"/>
    </source>
</evidence>
<gene>
    <name evidence="2" type="ORF">PLOB_00046492</name>
</gene>
<comment type="caution">
    <text evidence="2">The sequence shown here is derived from an EMBL/GenBank/DDBJ whole genome shotgun (WGS) entry which is preliminary data.</text>
</comment>
<sequence>MEPSSRSLYVTLLSNTSKPEFPHNTPASFKVRLPYPLRVKNWHVGVAGVYLPGPPNTVSHGVTSHPVTSTPTAPVAPLTEHRQSNLFKGSENQRLARLYARAMKDGDSTATQDITVTMEDADMPEATTGVVFMKKVVRWMEQDKLTKLYAGYVFGSADVNYDLHFEWKDEAGVPTLWILNEKLNITYNKPRPYLGFNRVMAQQMGWLVRKEDRSYVPGPNLLMYPHVKKVKSPKFAADADRNQLFTFSNYVHVNGGMMYLSMAMDWQFVNLDEAYARATTHVYVPPKTLWNHFRWIMDDESVWIKDGGIKSLGFVNLEGSPHYWKKKTVGMTLTKSGNKYEPKFGWIIGTTKLSQGLTYRIIVEIYTVDKVLFDKTRVTAWSSVYVRMIDSALTTHVHEYGGTHMVYYHRLVQDFRLTAQSDRTSRLFLKATMDGVPTSYPATLTDQCYVVVYGYTIPAHEPPFTQVDDVYDDHPVIRRGSTTTSTSSTTETTTTPTHTGSQDKQKKTTVTPATHGEPATRPVHLYCNVGESSIVGTQITNFLRDLPYKDQPIRWEPEHVQYHRVRGDTLEILEVEVAETNGQLMTLNPAGETQVTLHFQA</sequence>
<evidence type="ECO:0000313" key="3">
    <source>
        <dbReference type="Proteomes" id="UP001159405"/>
    </source>
</evidence>
<name>A0ABN8PQM5_9CNID</name>
<feature type="compositionally biased region" description="Low complexity" evidence="1">
    <location>
        <begin position="481"/>
        <end position="500"/>
    </location>
</feature>
<dbReference type="Proteomes" id="UP001159405">
    <property type="component" value="Unassembled WGS sequence"/>
</dbReference>
<evidence type="ECO:0000256" key="1">
    <source>
        <dbReference type="SAM" id="MobiDB-lite"/>
    </source>
</evidence>
<organism evidence="2 3">
    <name type="scientific">Porites lobata</name>
    <dbReference type="NCBI Taxonomy" id="104759"/>
    <lineage>
        <taxon>Eukaryota</taxon>
        <taxon>Metazoa</taxon>
        <taxon>Cnidaria</taxon>
        <taxon>Anthozoa</taxon>
        <taxon>Hexacorallia</taxon>
        <taxon>Scleractinia</taxon>
        <taxon>Fungiina</taxon>
        <taxon>Poritidae</taxon>
        <taxon>Porites</taxon>
    </lineage>
</organism>
<dbReference type="EMBL" id="CALNXK010000083">
    <property type="protein sequence ID" value="CAH3148208.1"/>
    <property type="molecule type" value="Genomic_DNA"/>
</dbReference>
<accession>A0ABN8PQM5</accession>
<keyword evidence="3" id="KW-1185">Reference proteome</keyword>
<protein>
    <submittedName>
        <fullName evidence="2">Uncharacterized protein</fullName>
    </submittedName>
</protein>
<reference evidence="2 3" key="1">
    <citation type="submission" date="2022-05" db="EMBL/GenBank/DDBJ databases">
        <authorList>
            <consortium name="Genoscope - CEA"/>
            <person name="William W."/>
        </authorList>
    </citation>
    <scope>NUCLEOTIDE SEQUENCE [LARGE SCALE GENOMIC DNA]</scope>
</reference>
<feature type="region of interest" description="Disordered" evidence="1">
    <location>
        <begin position="476"/>
        <end position="519"/>
    </location>
</feature>
<proteinExistence type="predicted"/>